<dbReference type="GeneID" id="106475469"/>
<dbReference type="PANTHER" id="PTHR13843:SF12">
    <property type="entry name" value="ATPASE F1_V1_A1 COMPLEX ALPHA_BETA SUBUNIT NUCLEOTIDE-BINDING DOMAIN-CONTAINING PROTEIN"/>
    <property type="match status" value="1"/>
</dbReference>
<evidence type="ECO:0000313" key="4">
    <source>
        <dbReference type="Proteomes" id="UP000694941"/>
    </source>
</evidence>
<proteinExistence type="predicted"/>
<dbReference type="PANTHER" id="PTHR13843">
    <property type="entry name" value="MICROTUBULE-ASSOCIATED PROTEIN"/>
    <property type="match status" value="1"/>
</dbReference>
<evidence type="ECO:0000259" key="2">
    <source>
        <dbReference type="Pfam" id="PF23415"/>
    </source>
</evidence>
<feature type="domain" description="Microtubule-associated protein 1A/B/S-like MBL-like" evidence="3">
    <location>
        <begin position="209"/>
        <end position="475"/>
    </location>
</feature>
<feature type="domain" description="Microtubule-associated protein 1B/S N-terminal" evidence="2">
    <location>
        <begin position="18"/>
        <end position="201"/>
    </location>
</feature>
<evidence type="ECO:0000256" key="1">
    <source>
        <dbReference type="SAM" id="MobiDB-lite"/>
    </source>
</evidence>
<dbReference type="RefSeq" id="XP_022235270.1">
    <property type="nucleotide sequence ID" value="XM_022379562.1"/>
</dbReference>
<protein>
    <submittedName>
        <fullName evidence="5">Microtubule-associated protein futsch-like</fullName>
    </submittedName>
</protein>
<feature type="compositionally biased region" description="Polar residues" evidence="1">
    <location>
        <begin position="647"/>
        <end position="673"/>
    </location>
</feature>
<feature type="compositionally biased region" description="Polar residues" evidence="1">
    <location>
        <begin position="1621"/>
        <end position="1648"/>
    </location>
</feature>
<reference evidence="5" key="1">
    <citation type="submission" date="2025-08" db="UniProtKB">
        <authorList>
            <consortium name="RefSeq"/>
        </authorList>
    </citation>
    <scope>IDENTIFICATION</scope>
    <source>
        <tissue evidence="5">Muscle</tissue>
    </source>
</reference>
<feature type="region of interest" description="Disordered" evidence="1">
    <location>
        <begin position="629"/>
        <end position="684"/>
    </location>
</feature>
<feature type="region of interest" description="Disordered" evidence="1">
    <location>
        <begin position="530"/>
        <end position="608"/>
    </location>
</feature>
<dbReference type="Proteomes" id="UP000694941">
    <property type="component" value="Unplaced"/>
</dbReference>
<dbReference type="InterPro" id="IPR056617">
    <property type="entry name" value="MAP1B/S_N"/>
</dbReference>
<dbReference type="InterPro" id="IPR026074">
    <property type="entry name" value="MAP1"/>
</dbReference>
<dbReference type="InterPro" id="IPR057480">
    <property type="entry name" value="MAP1A/B/S-like_MBL"/>
</dbReference>
<sequence>MLTMESNTAENSLPGGHLLIIVSKPNNDDHKECILKKVSKGLLSWDVSKTGCNLVGLKDAFSEERHTEDAEDFLIQYSKETLVVEVLLNPKVIVLKQCLKNLLSSSTTYKHIIHAGYSFTGSGSWILQDGIFTFKLFAEIFNDLGVHQMIAKSPECSVRVHCTPEGDWCEKNVIENLACISLNPPVVTSFLPGYQELLNYLKRRLISQSLEEIMKPSPVVGNIRFSRPSLYVFPGGDGDCALFGISGFNMLINGGFERKPCFWDFVRHIDRLDAMMITTVSENNLNGVTSLIKRKQKEHVFPHVGYVFCNITDSRDSPCDEVPKDEDELLVSLFEEGHEFLNNLWKLKLKPHLCFRENGTDPLTLYHKMGHGTLDMYVLNPSKNSREVKDFFQYWSSKKDSISGAKDILKLYNEIALPLSDLVSISVLLVWRPAKPTDFFTRILVTGNTPQTKIFEGLQTIKDLDMLQQFDCTESILQKRLADIPELTENGKKPVAKVFPKLNNSSPQKKVIHKSQMVTAKKDNLIVNKHTSERKIPDSVKVSTKKNIDSEKLDTKLRGKTSESNKDILSKPGTSTNRGKASQVSNIKNTVKPTPKFGKKTKGAKDVSNKKIAEKEIVDKNGKIETKIKRPDITTKLSHASKDTNEKTSISSPNPSGKSPTSKVVKQTQQTGMSVRKKVNDNLTSARTDKNSIILDNTADISLDTTTNKKDTKVMLDNSASFQHGTQDNKSDEDVISYSEKALLQPSGEQVEEYDDSLDSVSGNDVPLEELDEKTNIQEPTTGFDLTEVTHYGETLFSISDKNLGYNEEIHAGMSYDKKLGKTEKLQPVIGLNSSDMFPLCKEEMHVIQSEAEASQQELIGNVQEKPQYMLQTENSCQLIIEDTIGITNQTPLSMDEKMFVCNSDAYPFLQEGSPLSEEQKSTFPISNFNFHCEENKNQRSSSNVYSNTDNSKLSENKDNQVEFDQRNTEDEIVDSLEMLVEEKAKKVKQEGIFPSDKSMELPKDYTHIPGNQLGVQSETHTSDRDYSASETLDAVSDDILPEDGTPGGETEKSFDQSFGEGFTDSSRENNMEIKEVINIDSAENKMVLKEDEVGLTNISLNKNDKKIQDKEYEMSDEDDGEIIRYPTPPDVQGFYEHIGSTSRLKEDHIDANSYILQYDIRTHPFQICEDLTVQPLYEESEEEDSERSASPVVEEPVYGNAMKADYPEMVNISESSTPSEPHSPLDSKHQVSEEKQNIYLVDHPFLLKGTGESVNDSPVTELEHKETEKAVDYLLDSGQQSIDQTCENTNVEDLCYQNASNDKNFDSKTTDIVTRDIIEQSSKRDEANYKGRDFVHEQSKHPSISCFQESCEGRYNQKETDQIANIDTMQYYSNNMCEQPASGDKNGVLETFSNNPSEEDKKLPNVGENNNLACDNFGDPNKSQILSERSYDVKGREVTDLDSSSGLYPLNKEQTYRKKFVSYGSGTIPSYQSFSSSTMIQDQNNYGEIQLSHDMTIKEPINFIRPDCSSPSSSYFSEHDNKFYDGGQASKNKHPRSSCYSEEEVGNLKDGVAYAPVLSQSNVSDSQNPTFNEFQTQELMSLTEESESNIHFKSLQLDMKGEEFHLEKWDKPMGLPTPPDSQNIAKRSKMPSKTVSNEPSKTPASNHSVKKGLPNGKNIPRNFVKVSSSRTEKTSLAGRSRDLVSSGLSRPLYVDLAYVPNHGDPNYCDEEFFKKIRARYYVFSGISLAKDTLDALLEAKKYWEDTDAEVTIVPTYETDVLGYWIALNGEMLAANKIEVAPSANRCIINLQDHETSCAAYRIEF</sequence>
<feature type="compositionally biased region" description="Basic and acidic residues" evidence="1">
    <location>
        <begin position="1224"/>
        <end position="1233"/>
    </location>
</feature>
<accession>A0ABM1RV65</accession>
<feature type="compositionally biased region" description="Polar residues" evidence="1">
    <location>
        <begin position="572"/>
        <end position="591"/>
    </location>
</feature>
<evidence type="ECO:0000259" key="3">
    <source>
        <dbReference type="Pfam" id="PF25281"/>
    </source>
</evidence>
<feature type="compositionally biased region" description="Polar residues" evidence="1">
    <location>
        <begin position="939"/>
        <end position="952"/>
    </location>
</feature>
<organism evidence="4 5">
    <name type="scientific">Limulus polyphemus</name>
    <name type="common">Atlantic horseshoe crab</name>
    <dbReference type="NCBI Taxonomy" id="6850"/>
    <lineage>
        <taxon>Eukaryota</taxon>
        <taxon>Metazoa</taxon>
        <taxon>Ecdysozoa</taxon>
        <taxon>Arthropoda</taxon>
        <taxon>Chelicerata</taxon>
        <taxon>Merostomata</taxon>
        <taxon>Xiphosura</taxon>
        <taxon>Limulidae</taxon>
        <taxon>Limulus</taxon>
    </lineage>
</organism>
<evidence type="ECO:0000313" key="5">
    <source>
        <dbReference type="RefSeq" id="XP_022235270.1"/>
    </source>
</evidence>
<gene>
    <name evidence="5" type="primary">LOC106475469</name>
</gene>
<feature type="region of interest" description="Disordered" evidence="1">
    <location>
        <begin position="1610"/>
        <end position="1679"/>
    </location>
</feature>
<dbReference type="Pfam" id="PF25281">
    <property type="entry name" value="MBL_MAP1B"/>
    <property type="match status" value="1"/>
</dbReference>
<feature type="region of interest" description="Disordered" evidence="1">
    <location>
        <begin position="1213"/>
        <end position="1233"/>
    </location>
</feature>
<name>A0ABM1RV65_LIMPO</name>
<feature type="region of interest" description="Disordered" evidence="1">
    <location>
        <begin position="1178"/>
        <end position="1200"/>
    </location>
</feature>
<dbReference type="Pfam" id="PF23415">
    <property type="entry name" value="MAPB1_N"/>
    <property type="match status" value="1"/>
</dbReference>
<keyword evidence="4" id="KW-1185">Reference proteome</keyword>
<feature type="region of interest" description="Disordered" evidence="1">
    <location>
        <begin position="937"/>
        <end position="968"/>
    </location>
</feature>
<feature type="compositionally biased region" description="Low complexity" evidence="1">
    <location>
        <begin position="1214"/>
        <end position="1223"/>
    </location>
</feature>
<feature type="compositionally biased region" description="Basic and acidic residues" evidence="1">
    <location>
        <begin position="546"/>
        <end position="569"/>
    </location>
</feature>
<feature type="compositionally biased region" description="Basic and acidic residues" evidence="1">
    <location>
        <begin position="953"/>
        <end position="968"/>
    </location>
</feature>
<feature type="region of interest" description="Disordered" evidence="1">
    <location>
        <begin position="1010"/>
        <end position="1066"/>
    </location>
</feature>